<gene>
    <name evidence="8" type="primary">jub</name>
    <name evidence="8" type="ORF">T07_14961</name>
</gene>
<dbReference type="InterPro" id="IPR001781">
    <property type="entry name" value="Znf_LIM"/>
</dbReference>
<feature type="compositionally biased region" description="Low complexity" evidence="6">
    <location>
        <begin position="124"/>
        <end position="160"/>
    </location>
</feature>
<evidence type="ECO:0000256" key="4">
    <source>
        <dbReference type="ARBA" id="ARBA00023038"/>
    </source>
</evidence>
<dbReference type="GO" id="GO:0035331">
    <property type="term" value="P:negative regulation of hippo signaling"/>
    <property type="evidence" value="ECO:0007669"/>
    <property type="project" value="TreeGrafter"/>
</dbReference>
<dbReference type="GO" id="GO:0046872">
    <property type="term" value="F:metal ion binding"/>
    <property type="evidence" value="ECO:0007669"/>
    <property type="project" value="UniProtKB-KW"/>
</dbReference>
<feature type="domain" description="LIM zinc-binding" evidence="7">
    <location>
        <begin position="448"/>
        <end position="516"/>
    </location>
</feature>
<dbReference type="Gene3D" id="2.10.110.10">
    <property type="entry name" value="Cysteine Rich Protein"/>
    <property type="match status" value="3"/>
</dbReference>
<dbReference type="PANTHER" id="PTHR24219:SF4">
    <property type="entry name" value="LIM DOMAIN-CONTAINING PROTEIN JUB"/>
    <property type="match status" value="1"/>
</dbReference>
<dbReference type="InterPro" id="IPR047247">
    <property type="entry name" value="Ajuba-like_LIM2"/>
</dbReference>
<accession>A0A0V0SHH1</accession>
<evidence type="ECO:0000259" key="7">
    <source>
        <dbReference type="PROSITE" id="PS50023"/>
    </source>
</evidence>
<comment type="caution">
    <text evidence="8">The sequence shown here is derived from an EMBL/GenBank/DDBJ whole genome shotgun (WGS) entry which is preliminary data.</text>
</comment>
<name>A0A0V0SHH1_9BILA</name>
<keyword evidence="1 5" id="KW-0479">Metal-binding</keyword>
<evidence type="ECO:0000256" key="5">
    <source>
        <dbReference type="PROSITE-ProRule" id="PRU00125"/>
    </source>
</evidence>
<reference evidence="8 9" key="1">
    <citation type="submission" date="2015-01" db="EMBL/GenBank/DDBJ databases">
        <title>Evolution of Trichinella species and genotypes.</title>
        <authorList>
            <person name="Korhonen P.K."/>
            <person name="Edoardo P."/>
            <person name="Giuseppe L.R."/>
            <person name="Gasser R.B."/>
        </authorList>
    </citation>
    <scope>NUCLEOTIDE SEQUENCE [LARGE SCALE GENOMIC DNA]</scope>
    <source>
        <strain evidence="8">ISS37</strain>
    </source>
</reference>
<protein>
    <submittedName>
        <fullName evidence="8">LIM domain-containing protein jub</fullName>
    </submittedName>
</protein>
<dbReference type="Pfam" id="PF00432">
    <property type="entry name" value="Prenyltrans"/>
    <property type="match status" value="1"/>
</dbReference>
<feature type="domain" description="LIM zinc-binding" evidence="7">
    <location>
        <begin position="322"/>
        <end position="383"/>
    </location>
</feature>
<evidence type="ECO:0000256" key="2">
    <source>
        <dbReference type="ARBA" id="ARBA00022737"/>
    </source>
</evidence>
<dbReference type="GO" id="GO:0005912">
    <property type="term" value="C:adherens junction"/>
    <property type="evidence" value="ECO:0007669"/>
    <property type="project" value="TreeGrafter"/>
</dbReference>
<dbReference type="Pfam" id="PF00412">
    <property type="entry name" value="LIM"/>
    <property type="match status" value="3"/>
</dbReference>
<organism evidence="8 9">
    <name type="scientific">Trichinella nelsoni</name>
    <dbReference type="NCBI Taxonomy" id="6336"/>
    <lineage>
        <taxon>Eukaryota</taxon>
        <taxon>Metazoa</taxon>
        <taxon>Ecdysozoa</taxon>
        <taxon>Nematoda</taxon>
        <taxon>Enoplea</taxon>
        <taxon>Dorylaimia</taxon>
        <taxon>Trichinellida</taxon>
        <taxon>Trichinellidae</taxon>
        <taxon>Trichinella</taxon>
    </lineage>
</organism>
<feature type="domain" description="LIM zinc-binding" evidence="7">
    <location>
        <begin position="387"/>
        <end position="447"/>
    </location>
</feature>
<evidence type="ECO:0000313" key="8">
    <source>
        <dbReference type="EMBL" id="KRX26194.1"/>
    </source>
</evidence>
<dbReference type="SMART" id="SM00132">
    <property type="entry name" value="LIM"/>
    <property type="match status" value="3"/>
</dbReference>
<dbReference type="STRING" id="6336.A0A0V0SHH1"/>
<keyword evidence="3 5" id="KW-0862">Zinc</keyword>
<dbReference type="GO" id="GO:0001666">
    <property type="term" value="P:response to hypoxia"/>
    <property type="evidence" value="ECO:0007669"/>
    <property type="project" value="TreeGrafter"/>
</dbReference>
<dbReference type="CDD" id="cd09438">
    <property type="entry name" value="LIM3_Ajuba_like"/>
    <property type="match status" value="1"/>
</dbReference>
<dbReference type="EMBL" id="JYDL01000008">
    <property type="protein sequence ID" value="KRX26194.1"/>
    <property type="molecule type" value="Genomic_DNA"/>
</dbReference>
<evidence type="ECO:0000313" key="9">
    <source>
        <dbReference type="Proteomes" id="UP000054630"/>
    </source>
</evidence>
<dbReference type="InterPro" id="IPR047248">
    <property type="entry name" value="Ajuba-like_LIM3"/>
</dbReference>
<keyword evidence="4 5" id="KW-0440">LIM domain</keyword>
<dbReference type="GO" id="GO:0005667">
    <property type="term" value="C:transcription regulator complex"/>
    <property type="evidence" value="ECO:0007669"/>
    <property type="project" value="TreeGrafter"/>
</dbReference>
<evidence type="ECO:0000256" key="1">
    <source>
        <dbReference type="ARBA" id="ARBA00022723"/>
    </source>
</evidence>
<dbReference type="InterPro" id="IPR047172">
    <property type="entry name" value="Ajuba-like"/>
</dbReference>
<keyword evidence="9" id="KW-1185">Reference proteome</keyword>
<dbReference type="CDD" id="cd09355">
    <property type="entry name" value="LIM2_Ajuba_like"/>
    <property type="match status" value="1"/>
</dbReference>
<dbReference type="PANTHER" id="PTHR24219">
    <property type="entry name" value="LIM DOMAIN-CONTAINING PROTEIN JUB"/>
    <property type="match status" value="1"/>
</dbReference>
<dbReference type="AlphaFoldDB" id="A0A0V0SHH1"/>
<dbReference type="SUPFAM" id="SSF48239">
    <property type="entry name" value="Terpenoid cyclases/Protein prenyltransferases"/>
    <property type="match status" value="1"/>
</dbReference>
<dbReference type="GO" id="GO:0003714">
    <property type="term" value="F:transcription corepressor activity"/>
    <property type="evidence" value="ECO:0007669"/>
    <property type="project" value="TreeGrafter"/>
</dbReference>
<dbReference type="InterPro" id="IPR001330">
    <property type="entry name" value="Prenyltrans"/>
</dbReference>
<dbReference type="FunFam" id="2.10.110.10:FF:000057">
    <property type="entry name" value="Zyxin"/>
    <property type="match status" value="1"/>
</dbReference>
<evidence type="ECO:0000256" key="3">
    <source>
        <dbReference type="ARBA" id="ARBA00022833"/>
    </source>
</evidence>
<dbReference type="GO" id="GO:0005634">
    <property type="term" value="C:nucleus"/>
    <property type="evidence" value="ECO:0007669"/>
    <property type="project" value="TreeGrafter"/>
</dbReference>
<dbReference type="Gene3D" id="1.50.10.20">
    <property type="match status" value="1"/>
</dbReference>
<dbReference type="InterPro" id="IPR008930">
    <property type="entry name" value="Terpenoid_cyclase/PrenylTrfase"/>
</dbReference>
<dbReference type="GO" id="GO:0007010">
    <property type="term" value="P:cytoskeleton organization"/>
    <property type="evidence" value="ECO:0007669"/>
    <property type="project" value="TreeGrafter"/>
</dbReference>
<dbReference type="OrthoDB" id="25414at2759"/>
<proteinExistence type="predicted"/>
<feature type="non-terminal residue" evidence="8">
    <location>
        <position position="1"/>
    </location>
</feature>
<dbReference type="SUPFAM" id="SSF57716">
    <property type="entry name" value="Glucocorticoid receptor-like (DNA-binding domain)"/>
    <property type="match status" value="2"/>
</dbReference>
<feature type="region of interest" description="Disordered" evidence="6">
    <location>
        <begin position="26"/>
        <end position="50"/>
    </location>
</feature>
<keyword evidence="2" id="KW-0677">Repeat</keyword>
<feature type="region of interest" description="Disordered" evidence="6">
    <location>
        <begin position="124"/>
        <end position="176"/>
    </location>
</feature>
<dbReference type="GO" id="GO:0000932">
    <property type="term" value="C:P-body"/>
    <property type="evidence" value="ECO:0007669"/>
    <property type="project" value="TreeGrafter"/>
</dbReference>
<dbReference type="Proteomes" id="UP000054630">
    <property type="component" value="Unassembled WGS sequence"/>
</dbReference>
<sequence length="892" mass="99500">LTTMDELLGTDLEARKFLDDIESFRRPPPVKKLTDTGDISTDLSPGSKDAAGGSDFVATLRKFQLSDSHPYAGHGRIEASKKLATGGGPTGMLSLAADVNRRQRIITKEESANLREMVCKLSRPVNPYSSSSSRTVSSKSPSLSSSGSPTASSASPVSVSNHHGSLPVKSSHNTTYDGHQTLMADKEVSRIFSSVDQSRSPSENGRFKKPVTVSPTLCKYSTEAVRDHVQSTSYGPLTASRQETPTWSKTSTGKISNELGIGKMSPLCGLDALNNQRLKYLQLEQEVEKELKQNDIVYGTNTDNQRLLKCCIFLKYTYLFSGTCKQCNEPVARSMDLTHALGFLYHSECFCCCVCGRLLKEKKFYQTRGRIYCEEDYFHSGFQQMAEKCHSCGQIILEMILQAAGKSFHPLCFRCEHCQTCLDGVPFTIDNQGRFYCVEDYHMLFAPKCAKCGHPIIPDGNAKETVRVVALEQDYHVDCYVCEGCGEQLTDEPDRRCYPLDGHLLCRRCHFYWTQTGGTANPITDLMNRADHVQYLLSHLHELPDIYLDQYSNRQVYFLHMKKNYVSFYYSLTLLYFVLSGLDILDAMDSISADEKRKIIDWIYSLQVPVKQAASSDDCGFLPAHVNMRDPSGNEDLPELNTGHLVMTYFAILCLGILGDNFERLDFNLIKKFVKGCQMESGCFRSDKIGGEQDMRFLFCGVAICKLLNDFSYIDVSKATSYIKQCRNYDGAFGSVVGCESHGGSTFCAVASLYLLDKLFDENTIENKSLQKLTHWIIHRQNVGFHGRPHKDDDSCYSFWVGAVVEILQAKNFIDCKRACDFTLSTQDDDGGFGKTGEAHADLMHTYLSLAGLSILGYPGLKPLNAALNATLTTLNHIENAVKNKASQEKNA</sequence>
<dbReference type="GO" id="GO:0003824">
    <property type="term" value="F:catalytic activity"/>
    <property type="evidence" value="ECO:0007669"/>
    <property type="project" value="InterPro"/>
</dbReference>
<dbReference type="PROSITE" id="PS50023">
    <property type="entry name" value="LIM_DOMAIN_2"/>
    <property type="match status" value="3"/>
</dbReference>
<evidence type="ECO:0000256" key="6">
    <source>
        <dbReference type="SAM" id="MobiDB-lite"/>
    </source>
</evidence>